<proteinExistence type="predicted"/>
<comment type="caution">
    <text evidence="2">The sequence shown here is derived from an EMBL/GenBank/DDBJ whole genome shotgun (WGS) entry which is preliminary data.</text>
</comment>
<sequence length="403" mass="47155">MKNIENTYYFFSLDKFEPKSFFTDLFSENKTKVDKTSVNSLNTIINIPLNNQIFQYEHNNISYEWECSINKMNTDKTVYEIKINFFYPDKKEKAAEAFSQLIQCIQKYKKNQFNMVSIKDSLSIYFSQKLFSILAMYEHSLRALILAIFVPIYKVTWPQELNASVGEKIPVKGNTKEKLEKTLEELDLNELETIFFESHLTINSKNYNEKFNITNLDELTQEELIQLIKHNQPLSLWEQQINKYVDIENPKVRMVNIRNLRNRIAHNKTFSHKNYINLKEELNYMSKKINEATEKIITNISKNITLEAMASINDSYSDVLRNLNISIIDSTRELAQSMSELRGSIQTNIPLKELATITRSISATIPESYLNDIKSLAKTLFLSSEEEDDDEITDNEREDDLDN</sequence>
<dbReference type="RefSeq" id="WP_023176415.1">
    <property type="nucleotide sequence ID" value="NZ_WNJQ01000014.1"/>
</dbReference>
<protein>
    <recommendedName>
        <fullName evidence="4">Apea-like HEPN domain-containing protein</fullName>
    </recommendedName>
</protein>
<evidence type="ECO:0000313" key="3">
    <source>
        <dbReference type="Proteomes" id="UP000638836"/>
    </source>
</evidence>
<gene>
    <name evidence="2" type="ORF">GLO26_10605</name>
</gene>
<name>A0ABR7TE59_9LACT</name>
<accession>A0ABR7TE59</accession>
<organism evidence="2 3">
    <name type="scientific">Carnobacterium inhibens</name>
    <dbReference type="NCBI Taxonomy" id="147709"/>
    <lineage>
        <taxon>Bacteria</taxon>
        <taxon>Bacillati</taxon>
        <taxon>Bacillota</taxon>
        <taxon>Bacilli</taxon>
        <taxon>Lactobacillales</taxon>
        <taxon>Carnobacteriaceae</taxon>
        <taxon>Carnobacterium</taxon>
    </lineage>
</organism>
<evidence type="ECO:0000256" key="1">
    <source>
        <dbReference type="SAM" id="MobiDB-lite"/>
    </source>
</evidence>
<feature type="region of interest" description="Disordered" evidence="1">
    <location>
        <begin position="384"/>
        <end position="403"/>
    </location>
</feature>
<dbReference type="EMBL" id="WNJQ01000014">
    <property type="protein sequence ID" value="MBC9826234.1"/>
    <property type="molecule type" value="Genomic_DNA"/>
</dbReference>
<dbReference type="Proteomes" id="UP000638836">
    <property type="component" value="Unassembled WGS sequence"/>
</dbReference>
<evidence type="ECO:0000313" key="2">
    <source>
        <dbReference type="EMBL" id="MBC9826234.1"/>
    </source>
</evidence>
<reference evidence="2 3" key="1">
    <citation type="journal article" date="2020" name="Microorganisms">
        <title>New Insight into Antimicrobial Compounds from Food and Marine-Sourced Carnobacterium Species through Phenotype and Genome Analyses.</title>
        <authorList>
            <person name="Begrem S."/>
            <person name="Ivaniuk F."/>
            <person name="Gigout-Chevalier F."/>
            <person name="Kolypczuk L."/>
            <person name="Bonnetot S."/>
            <person name="Leroi F."/>
            <person name="Grovel O."/>
            <person name="Delbarre-Ladrat C."/>
            <person name="Passerini D."/>
        </authorList>
    </citation>
    <scope>NUCLEOTIDE SEQUENCE [LARGE SCALE GENOMIC DNA]</scope>
    <source>
        <strain evidence="2 3">MIP2551</strain>
    </source>
</reference>
<evidence type="ECO:0008006" key="4">
    <source>
        <dbReference type="Google" id="ProtNLM"/>
    </source>
</evidence>
<keyword evidence="3" id="KW-1185">Reference proteome</keyword>